<feature type="signal peptide" evidence="1">
    <location>
        <begin position="1"/>
        <end position="22"/>
    </location>
</feature>
<evidence type="ECO:0000313" key="4">
    <source>
        <dbReference type="Proteomes" id="UP000283433"/>
    </source>
</evidence>
<evidence type="ECO:0000256" key="1">
    <source>
        <dbReference type="SAM" id="SignalP"/>
    </source>
</evidence>
<accession>A0A419S6Y6</accession>
<dbReference type="Proteomes" id="UP000283433">
    <property type="component" value="Unassembled WGS sequence"/>
</dbReference>
<dbReference type="GO" id="GO:0016787">
    <property type="term" value="F:hydrolase activity"/>
    <property type="evidence" value="ECO:0007669"/>
    <property type="project" value="UniProtKB-KW"/>
</dbReference>
<dbReference type="PANTHER" id="PTHR43283:SF3">
    <property type="entry name" value="BETA-LACTAMASE FAMILY PROTEIN (AFU_ORTHOLOGUE AFUA_5G07500)"/>
    <property type="match status" value="1"/>
</dbReference>
<organism evidence="3 4">
    <name type="scientific">Pelobium manganitolerans</name>
    <dbReference type="NCBI Taxonomy" id="1842495"/>
    <lineage>
        <taxon>Bacteria</taxon>
        <taxon>Pseudomonadati</taxon>
        <taxon>Bacteroidota</taxon>
        <taxon>Sphingobacteriia</taxon>
        <taxon>Sphingobacteriales</taxon>
        <taxon>Sphingobacteriaceae</taxon>
        <taxon>Pelobium</taxon>
    </lineage>
</organism>
<comment type="caution">
    <text evidence="3">The sequence shown here is derived from an EMBL/GenBank/DDBJ whole genome shotgun (WGS) entry which is preliminary data.</text>
</comment>
<dbReference type="AlphaFoldDB" id="A0A419S6Y6"/>
<keyword evidence="3" id="KW-0378">Hydrolase</keyword>
<protein>
    <submittedName>
        <fullName evidence="3">Serine hydrolase</fullName>
    </submittedName>
</protein>
<proteinExistence type="predicted"/>
<gene>
    <name evidence="3" type="ORF">BCY91_02905</name>
</gene>
<dbReference type="Pfam" id="PF00144">
    <property type="entry name" value="Beta-lactamase"/>
    <property type="match status" value="1"/>
</dbReference>
<feature type="chain" id="PRO_5019351720" evidence="1">
    <location>
        <begin position="23"/>
        <end position="432"/>
    </location>
</feature>
<reference evidence="3 4" key="1">
    <citation type="submission" date="2016-07" db="EMBL/GenBank/DDBJ databases">
        <title>Genome of Pelobium manganitolerans.</title>
        <authorList>
            <person name="Wu S."/>
            <person name="Wang G."/>
        </authorList>
    </citation>
    <scope>NUCLEOTIDE SEQUENCE [LARGE SCALE GENOMIC DNA]</scope>
    <source>
        <strain evidence="3 4">YS-25</strain>
    </source>
</reference>
<dbReference type="RefSeq" id="WP_245989025.1">
    <property type="nucleotide sequence ID" value="NZ_MBTA01000012.1"/>
</dbReference>
<dbReference type="Gene3D" id="3.40.710.10">
    <property type="entry name" value="DD-peptidase/beta-lactamase superfamily"/>
    <property type="match status" value="1"/>
</dbReference>
<evidence type="ECO:0000313" key="3">
    <source>
        <dbReference type="EMBL" id="RKD17112.1"/>
    </source>
</evidence>
<feature type="domain" description="Beta-lactamase-related" evidence="2">
    <location>
        <begin position="53"/>
        <end position="410"/>
    </location>
</feature>
<dbReference type="InterPro" id="IPR050789">
    <property type="entry name" value="Diverse_Enzym_Activities"/>
</dbReference>
<dbReference type="InterPro" id="IPR012338">
    <property type="entry name" value="Beta-lactam/transpept-like"/>
</dbReference>
<sequence>MNIVNFNKKALAWALLPLIMLAGCSQKTSNGLTAASNLKKLGIEEKNLDRIDSLLATALINNWMAGATALVAVNGKVIYDKGFGFRDREYKALMRPTTEFRIASMTKPIVTAAAMTLVEDGKLNLSDKVSKYIPEFANAQVLASFNEKDTSYTTVPANKEITIEDLMTHTSGIGYGFADKRLKLIYQKNKIPDLASADSIFVLDKMKALGKLPLGVQPDSKFYYGLGIDVLGAVIEVASGKKLDEYVTDRILKPLGMADTHFFLPAEKRFRLAVLYKELPSGRLERVAPITDGYNVNFPIAGARTYFSGGSGLSSTVEDYAKFLQMILNKGSFNGKQILKPETVAQMTSNQIGELNVGQNKFGLGFEITTAAGAKNGAKAGKLSWGGIFNTTFWIDPERKSIAILMTQVYPAIHKAQLFEQFEQLVNDALDR</sequence>
<dbReference type="InterPro" id="IPR001466">
    <property type="entry name" value="Beta-lactam-related"/>
</dbReference>
<evidence type="ECO:0000259" key="2">
    <source>
        <dbReference type="Pfam" id="PF00144"/>
    </source>
</evidence>
<keyword evidence="1" id="KW-0732">Signal</keyword>
<keyword evidence="4" id="KW-1185">Reference proteome</keyword>
<dbReference type="SUPFAM" id="SSF56601">
    <property type="entry name" value="beta-lactamase/transpeptidase-like"/>
    <property type="match status" value="1"/>
</dbReference>
<dbReference type="PANTHER" id="PTHR43283">
    <property type="entry name" value="BETA-LACTAMASE-RELATED"/>
    <property type="match status" value="1"/>
</dbReference>
<name>A0A419S6Y6_9SPHI</name>
<dbReference type="EMBL" id="MBTA01000012">
    <property type="protein sequence ID" value="RKD17112.1"/>
    <property type="molecule type" value="Genomic_DNA"/>
</dbReference>